<reference evidence="3" key="1">
    <citation type="submission" date="2013-09" db="EMBL/GenBank/DDBJ databases">
        <title>Corchorus olitorius genome sequencing.</title>
        <authorList>
            <person name="Alam M."/>
            <person name="Haque M.S."/>
            <person name="Islam M.S."/>
            <person name="Emdad E.M."/>
            <person name="Islam M.M."/>
            <person name="Ahmed B."/>
            <person name="Halim A."/>
            <person name="Hossen Q.M.M."/>
            <person name="Hossain M.Z."/>
            <person name="Ahmed R."/>
            <person name="Khan M.M."/>
            <person name="Islam R."/>
            <person name="Rashid M.M."/>
            <person name="Khan S.A."/>
            <person name="Rahman M.S."/>
            <person name="Alam M."/>
            <person name="Yahiya A.S."/>
            <person name="Khan M.S."/>
            <person name="Azam M.S."/>
            <person name="Haque T."/>
            <person name="Lashkar M.Z.H."/>
            <person name="Akhand A.I."/>
            <person name="Morshed G."/>
            <person name="Roy S."/>
            <person name="Uddin K.S."/>
            <person name="Rabeya T."/>
            <person name="Hossain A.S."/>
            <person name="Chowdhury A."/>
            <person name="Snigdha A.R."/>
            <person name="Mortoza M.S."/>
            <person name="Matin S.A."/>
            <person name="Hoque S.M.E."/>
            <person name="Islam M.K."/>
            <person name="Roy D.K."/>
            <person name="Haider R."/>
            <person name="Moosa M.M."/>
            <person name="Elias S.M."/>
            <person name="Hasan A.M."/>
            <person name="Jahan S."/>
            <person name="Shafiuddin M."/>
            <person name="Mahmood N."/>
            <person name="Shommy N.S."/>
        </authorList>
    </citation>
    <scope>NUCLEOTIDE SEQUENCE [LARGE SCALE GENOMIC DNA]</scope>
    <source>
        <strain evidence="3">cv. O-4</strain>
    </source>
</reference>
<dbReference type="AlphaFoldDB" id="A0A1R3L1E9"/>
<evidence type="ECO:0000313" key="3">
    <source>
        <dbReference type="Proteomes" id="UP000187203"/>
    </source>
</evidence>
<dbReference type="Proteomes" id="UP000187203">
    <property type="component" value="Unassembled WGS sequence"/>
</dbReference>
<evidence type="ECO:0000256" key="1">
    <source>
        <dbReference type="SAM" id="MobiDB-lite"/>
    </source>
</evidence>
<gene>
    <name evidence="2" type="ORF">COLO4_02189</name>
</gene>
<feature type="compositionally biased region" description="Basic and acidic residues" evidence="1">
    <location>
        <begin position="194"/>
        <end position="208"/>
    </location>
</feature>
<feature type="non-terminal residue" evidence="2">
    <location>
        <position position="1"/>
    </location>
</feature>
<feature type="non-terminal residue" evidence="2">
    <location>
        <position position="221"/>
    </location>
</feature>
<accession>A0A1R3L1E9</accession>
<proteinExistence type="predicted"/>
<protein>
    <submittedName>
        <fullName evidence="2">Uncharacterized protein</fullName>
    </submittedName>
</protein>
<feature type="region of interest" description="Disordered" evidence="1">
    <location>
        <begin position="1"/>
        <end position="108"/>
    </location>
</feature>
<feature type="compositionally biased region" description="Basic and acidic residues" evidence="1">
    <location>
        <begin position="139"/>
        <end position="176"/>
    </location>
</feature>
<evidence type="ECO:0000313" key="2">
    <source>
        <dbReference type="EMBL" id="OMP13151.1"/>
    </source>
</evidence>
<feature type="compositionally biased region" description="Basic and acidic residues" evidence="1">
    <location>
        <begin position="52"/>
        <end position="80"/>
    </location>
</feature>
<feature type="compositionally biased region" description="Acidic residues" evidence="1">
    <location>
        <begin position="184"/>
        <end position="193"/>
    </location>
</feature>
<name>A0A1R3L1E9_9ROSI</name>
<keyword evidence="3" id="KW-1185">Reference proteome</keyword>
<comment type="caution">
    <text evidence="2">The sequence shown here is derived from an EMBL/GenBank/DDBJ whole genome shotgun (WGS) entry which is preliminary data.</text>
</comment>
<feature type="region of interest" description="Disordered" evidence="1">
    <location>
        <begin position="129"/>
        <end position="221"/>
    </location>
</feature>
<feature type="compositionally biased region" description="Basic and acidic residues" evidence="1">
    <location>
        <begin position="26"/>
        <end position="43"/>
    </location>
</feature>
<feature type="compositionally biased region" description="Basic and acidic residues" evidence="1">
    <location>
        <begin position="87"/>
        <end position="97"/>
    </location>
</feature>
<organism evidence="2 3">
    <name type="scientific">Corchorus olitorius</name>
    <dbReference type="NCBI Taxonomy" id="93759"/>
    <lineage>
        <taxon>Eukaryota</taxon>
        <taxon>Viridiplantae</taxon>
        <taxon>Streptophyta</taxon>
        <taxon>Embryophyta</taxon>
        <taxon>Tracheophyta</taxon>
        <taxon>Spermatophyta</taxon>
        <taxon>Magnoliopsida</taxon>
        <taxon>eudicotyledons</taxon>
        <taxon>Gunneridae</taxon>
        <taxon>Pentapetalae</taxon>
        <taxon>rosids</taxon>
        <taxon>malvids</taxon>
        <taxon>Malvales</taxon>
        <taxon>Malvaceae</taxon>
        <taxon>Grewioideae</taxon>
        <taxon>Apeibeae</taxon>
        <taxon>Corchorus</taxon>
    </lineage>
</organism>
<sequence length="221" mass="24185">RAEGFADVFDLNHWGPPSFEIPAKTGDGEADKEVDGAADHQDGQRFLQAGHENLRGTQKLDEAEPEHQRRILHDTEREPDPCGQRHAGGERQHDVAHVLRPGHAQRTAGAARIRRHGIDAAAHDLGAIGRRIKRQHHAGGGERRPAELGDRLEGVAEHELDEQRHGTENIQHESQRQRPIGAELETDDTEDDPHDGACRDGDGGDGKCHAGTLGQEGEITP</sequence>
<dbReference type="EMBL" id="AWUE01005029">
    <property type="protein sequence ID" value="OMP13151.1"/>
    <property type="molecule type" value="Genomic_DNA"/>
</dbReference>